<dbReference type="InterPro" id="IPR001789">
    <property type="entry name" value="Sig_transdc_resp-reg_receiver"/>
</dbReference>
<evidence type="ECO:0000256" key="2">
    <source>
        <dbReference type="ARBA" id="ARBA00023015"/>
    </source>
</evidence>
<dbReference type="InterPro" id="IPR039420">
    <property type="entry name" value="WalR-like"/>
</dbReference>
<evidence type="ECO:0000313" key="8">
    <source>
        <dbReference type="EMBL" id="CAA9395007.1"/>
    </source>
</evidence>
<gene>
    <name evidence="8" type="ORF">AVDCRST_MAG66-1279</name>
</gene>
<keyword evidence="3" id="KW-0238">DNA-binding</keyword>
<dbReference type="PRINTS" id="PR00038">
    <property type="entry name" value="HTHLUXR"/>
</dbReference>
<accession>A0A6J4NRL4</accession>
<feature type="domain" description="Response regulatory" evidence="7">
    <location>
        <begin position="8"/>
        <end position="124"/>
    </location>
</feature>
<dbReference type="PANTHER" id="PTHR43214:SF24">
    <property type="entry name" value="TRANSCRIPTIONAL REGULATORY PROTEIN NARL-RELATED"/>
    <property type="match status" value="1"/>
</dbReference>
<dbReference type="InterPro" id="IPR016032">
    <property type="entry name" value="Sig_transdc_resp-reg_C-effctor"/>
</dbReference>
<dbReference type="Gene3D" id="3.40.50.2300">
    <property type="match status" value="1"/>
</dbReference>
<proteinExistence type="predicted"/>
<dbReference type="PROSITE" id="PS00622">
    <property type="entry name" value="HTH_LUXR_1"/>
    <property type="match status" value="1"/>
</dbReference>
<dbReference type="PROSITE" id="PS50110">
    <property type="entry name" value="RESPONSE_REGULATORY"/>
    <property type="match status" value="1"/>
</dbReference>
<evidence type="ECO:0000256" key="3">
    <source>
        <dbReference type="ARBA" id="ARBA00023125"/>
    </source>
</evidence>
<dbReference type="PANTHER" id="PTHR43214">
    <property type="entry name" value="TWO-COMPONENT RESPONSE REGULATOR"/>
    <property type="match status" value="1"/>
</dbReference>
<evidence type="ECO:0000259" key="6">
    <source>
        <dbReference type="PROSITE" id="PS50043"/>
    </source>
</evidence>
<dbReference type="SUPFAM" id="SSF52172">
    <property type="entry name" value="CheY-like"/>
    <property type="match status" value="1"/>
</dbReference>
<dbReference type="Pfam" id="PF00072">
    <property type="entry name" value="Response_reg"/>
    <property type="match status" value="1"/>
</dbReference>
<evidence type="ECO:0000256" key="4">
    <source>
        <dbReference type="ARBA" id="ARBA00023163"/>
    </source>
</evidence>
<dbReference type="CDD" id="cd17535">
    <property type="entry name" value="REC_NarL-like"/>
    <property type="match status" value="1"/>
</dbReference>
<name>A0A6J4NRL4_9PSEU</name>
<dbReference type="SUPFAM" id="SSF46894">
    <property type="entry name" value="C-terminal effector domain of the bipartite response regulators"/>
    <property type="match status" value="1"/>
</dbReference>
<dbReference type="GO" id="GO:0000160">
    <property type="term" value="P:phosphorelay signal transduction system"/>
    <property type="evidence" value="ECO:0007669"/>
    <property type="project" value="InterPro"/>
</dbReference>
<dbReference type="SMART" id="SM00448">
    <property type="entry name" value="REC"/>
    <property type="match status" value="1"/>
</dbReference>
<dbReference type="InterPro" id="IPR000792">
    <property type="entry name" value="Tscrpt_reg_LuxR_C"/>
</dbReference>
<feature type="modified residue" description="4-aspartylphosphate" evidence="5">
    <location>
        <position position="59"/>
    </location>
</feature>
<feature type="domain" description="HTH luxR-type" evidence="6">
    <location>
        <begin position="152"/>
        <end position="217"/>
    </location>
</feature>
<organism evidence="8">
    <name type="scientific">uncultured Pseudonocardia sp</name>
    <dbReference type="NCBI Taxonomy" id="211455"/>
    <lineage>
        <taxon>Bacteria</taxon>
        <taxon>Bacillati</taxon>
        <taxon>Actinomycetota</taxon>
        <taxon>Actinomycetes</taxon>
        <taxon>Pseudonocardiales</taxon>
        <taxon>Pseudonocardiaceae</taxon>
        <taxon>Pseudonocardia</taxon>
        <taxon>environmental samples</taxon>
    </lineage>
</organism>
<keyword evidence="1 5" id="KW-0597">Phosphoprotein</keyword>
<evidence type="ECO:0000256" key="5">
    <source>
        <dbReference type="PROSITE-ProRule" id="PRU00169"/>
    </source>
</evidence>
<reference evidence="8" key="1">
    <citation type="submission" date="2020-02" db="EMBL/GenBank/DDBJ databases">
        <authorList>
            <person name="Meier V. D."/>
        </authorList>
    </citation>
    <scope>NUCLEOTIDE SEQUENCE</scope>
    <source>
        <strain evidence="8">AVDCRST_MAG66</strain>
    </source>
</reference>
<dbReference type="Pfam" id="PF00196">
    <property type="entry name" value="GerE"/>
    <property type="match status" value="1"/>
</dbReference>
<dbReference type="InterPro" id="IPR058245">
    <property type="entry name" value="NreC/VraR/RcsB-like_REC"/>
</dbReference>
<dbReference type="EMBL" id="CADCUS010000164">
    <property type="protein sequence ID" value="CAA9395007.1"/>
    <property type="molecule type" value="Genomic_DNA"/>
</dbReference>
<evidence type="ECO:0000256" key="1">
    <source>
        <dbReference type="ARBA" id="ARBA00022553"/>
    </source>
</evidence>
<protein>
    <submittedName>
        <fullName evidence="8">Two-component transcriptional response regulator, LuxR family</fullName>
    </submittedName>
</protein>
<dbReference type="CDD" id="cd06170">
    <property type="entry name" value="LuxR_C_like"/>
    <property type="match status" value="1"/>
</dbReference>
<keyword evidence="4" id="KW-0804">Transcription</keyword>
<evidence type="ECO:0000259" key="7">
    <source>
        <dbReference type="PROSITE" id="PS50110"/>
    </source>
</evidence>
<dbReference type="GO" id="GO:0006355">
    <property type="term" value="P:regulation of DNA-templated transcription"/>
    <property type="evidence" value="ECO:0007669"/>
    <property type="project" value="InterPro"/>
</dbReference>
<sequence length="223" mass="23886">MTDGVELRVLVVDDQPIARAGLRMLLEAEADIEVVAEAVDGFEAVSMTSELVPDVVVMDIRMPRLDGIGATRALLALPAAPSVLVVTTFDLDEYVLGALRAGASGFLVKDCDPQELVDGVRAVRRGDIVLAPTATRRLVAAATAYAPAAPQPPPLFERLSEREREIFESLARGLSNARIAVDLHLSEHTVKTHIGSVFAKLGLTSRVQAVIAAYEWGVVRPGR</sequence>
<dbReference type="SMART" id="SM00421">
    <property type="entry name" value="HTH_LUXR"/>
    <property type="match status" value="1"/>
</dbReference>
<keyword evidence="2" id="KW-0805">Transcription regulation</keyword>
<dbReference type="InterPro" id="IPR011006">
    <property type="entry name" value="CheY-like_superfamily"/>
</dbReference>
<dbReference type="PROSITE" id="PS50043">
    <property type="entry name" value="HTH_LUXR_2"/>
    <property type="match status" value="1"/>
</dbReference>
<dbReference type="AlphaFoldDB" id="A0A6J4NRL4"/>
<dbReference type="GO" id="GO:0003677">
    <property type="term" value="F:DNA binding"/>
    <property type="evidence" value="ECO:0007669"/>
    <property type="project" value="UniProtKB-KW"/>
</dbReference>